<dbReference type="Proteomes" id="UP001310692">
    <property type="component" value="Unassembled WGS sequence"/>
</dbReference>
<comment type="similarity">
    <text evidence="1">Belongs to the BlaI transcriptional regulatory family.</text>
</comment>
<dbReference type="InterPro" id="IPR036390">
    <property type="entry name" value="WH_DNA-bd_sf"/>
</dbReference>
<evidence type="ECO:0000313" key="6">
    <source>
        <dbReference type="Proteomes" id="UP001310692"/>
    </source>
</evidence>
<dbReference type="EMBL" id="JAZDRO010000002">
    <property type="protein sequence ID" value="MEE2566370.1"/>
    <property type="molecule type" value="Genomic_DNA"/>
</dbReference>
<dbReference type="Gene3D" id="1.10.10.10">
    <property type="entry name" value="Winged helix-like DNA-binding domain superfamily/Winged helix DNA-binding domain"/>
    <property type="match status" value="1"/>
</dbReference>
<dbReference type="SUPFAM" id="SSF46785">
    <property type="entry name" value="Winged helix' DNA-binding domain"/>
    <property type="match status" value="1"/>
</dbReference>
<name>A0ABU7LZE3_9PROT</name>
<evidence type="ECO:0000256" key="2">
    <source>
        <dbReference type="ARBA" id="ARBA00023015"/>
    </source>
</evidence>
<keyword evidence="4" id="KW-0804">Transcription</keyword>
<gene>
    <name evidence="5" type="ORF">V0U35_06720</name>
</gene>
<dbReference type="InterPro" id="IPR005650">
    <property type="entry name" value="BlaI_family"/>
</dbReference>
<evidence type="ECO:0000313" key="5">
    <source>
        <dbReference type="EMBL" id="MEE2566370.1"/>
    </source>
</evidence>
<accession>A0ABU7LZE3</accession>
<dbReference type="RefSeq" id="WP_330195911.1">
    <property type="nucleotide sequence ID" value="NZ_JAZDRO010000002.1"/>
</dbReference>
<keyword evidence="2" id="KW-0805">Transcription regulation</keyword>
<dbReference type="InterPro" id="IPR036388">
    <property type="entry name" value="WH-like_DNA-bd_sf"/>
</dbReference>
<dbReference type="PIRSF" id="PIRSF019455">
    <property type="entry name" value="CopR_AtkY"/>
    <property type="match status" value="1"/>
</dbReference>
<evidence type="ECO:0000256" key="1">
    <source>
        <dbReference type="ARBA" id="ARBA00011046"/>
    </source>
</evidence>
<comment type="caution">
    <text evidence="5">The sequence shown here is derived from an EMBL/GenBank/DDBJ whole genome shotgun (WGS) entry which is preliminary data.</text>
</comment>
<evidence type="ECO:0000256" key="4">
    <source>
        <dbReference type="ARBA" id="ARBA00023163"/>
    </source>
</evidence>
<protein>
    <submittedName>
        <fullName evidence="5">BlaI/MecI/CopY family transcriptional regulator</fullName>
    </submittedName>
</protein>
<keyword evidence="3" id="KW-0238">DNA-binding</keyword>
<evidence type="ECO:0000256" key="3">
    <source>
        <dbReference type="ARBA" id="ARBA00023125"/>
    </source>
</evidence>
<dbReference type="Pfam" id="PF03965">
    <property type="entry name" value="Penicillinase_R"/>
    <property type="match status" value="1"/>
</dbReference>
<dbReference type="Gene3D" id="1.10.4040.10">
    <property type="entry name" value="Penicillinase repressor domain"/>
    <property type="match status" value="1"/>
</dbReference>
<proteinExistence type="inferred from homology"/>
<organism evidence="5 6">
    <name type="scientific">Hyphobacterium marinum</name>
    <dbReference type="NCBI Taxonomy" id="3116574"/>
    <lineage>
        <taxon>Bacteria</taxon>
        <taxon>Pseudomonadati</taxon>
        <taxon>Pseudomonadota</taxon>
        <taxon>Alphaproteobacteria</taxon>
        <taxon>Maricaulales</taxon>
        <taxon>Maricaulaceae</taxon>
        <taxon>Hyphobacterium</taxon>
    </lineage>
</organism>
<keyword evidence="6" id="KW-1185">Reference proteome</keyword>
<reference evidence="5 6" key="1">
    <citation type="submission" date="2024-01" db="EMBL/GenBank/DDBJ databases">
        <title>Hyphobacterium bacterium isolated from marine sediment.</title>
        <authorList>
            <person name="Zhao S."/>
        </authorList>
    </citation>
    <scope>NUCLEOTIDE SEQUENCE [LARGE SCALE GENOMIC DNA]</scope>
    <source>
        <strain evidence="5 6">Y60-23</strain>
    </source>
</reference>
<sequence>MARKKSKILMEAEQRIMRVLWERGESSVREVTDALKDSHGAAYTTVLTQLKILTDKGYVEPRQEGRAFIYRPIVSRSQARSQALKQLLGQFFEGSPEALAQHLIRDTDMNLDELEAIRRRLDDGEEGDHD</sequence>